<dbReference type="OrthoDB" id="9795032at2"/>
<comment type="catalytic activity">
    <reaction evidence="11">
        <text>isopentenyl diphosphate = dimethylallyl diphosphate</text>
        <dbReference type="Rhea" id="RHEA:23284"/>
        <dbReference type="ChEBI" id="CHEBI:57623"/>
        <dbReference type="ChEBI" id="CHEBI:128769"/>
        <dbReference type="EC" id="5.3.3.2"/>
    </reaction>
</comment>
<comment type="cofactor">
    <cofactor evidence="11">
        <name>Mg(2+)</name>
        <dbReference type="ChEBI" id="CHEBI:18420"/>
    </cofactor>
</comment>
<dbReference type="GO" id="GO:0016491">
    <property type="term" value="F:oxidoreductase activity"/>
    <property type="evidence" value="ECO:0007669"/>
    <property type="project" value="InterPro"/>
</dbReference>
<dbReference type="AlphaFoldDB" id="A0A5A5TG82"/>
<comment type="caution">
    <text evidence="11">Lacks conserved residue(s) required for the propagation of feature annotation.</text>
</comment>
<evidence type="ECO:0000259" key="12">
    <source>
        <dbReference type="Pfam" id="PF01070"/>
    </source>
</evidence>
<keyword evidence="5 11" id="KW-0479">Metal-binding</keyword>
<name>A0A5A5TG82_9CHLR</name>
<comment type="cofactor">
    <cofactor evidence="11">
        <name>NADPH</name>
        <dbReference type="ChEBI" id="CHEBI:57783"/>
    </cofactor>
</comment>
<protein>
    <recommendedName>
        <fullName evidence="11">Isopentenyl-diphosphate delta-isomerase</fullName>
        <shortName evidence="11">IPP isomerase</shortName>
        <ecNumber evidence="11">5.3.3.2</ecNumber>
    </recommendedName>
    <alternativeName>
        <fullName evidence="11">Isopentenyl diphosphate:dimethylallyl diphosphate isomerase</fullName>
    </alternativeName>
    <alternativeName>
        <fullName evidence="11">Isopentenyl pyrophosphate isomerase</fullName>
    </alternativeName>
    <alternativeName>
        <fullName evidence="11">Type 2 isopentenyl diphosphate isomerase</fullName>
        <shortName evidence="11">IDI-2</shortName>
    </alternativeName>
</protein>
<feature type="binding site" evidence="11">
    <location>
        <position position="165"/>
    </location>
    <ligand>
        <name>substrate</name>
    </ligand>
</feature>
<feature type="binding site" evidence="11">
    <location>
        <begin position="8"/>
        <end position="9"/>
    </location>
    <ligand>
        <name>substrate</name>
    </ligand>
</feature>
<evidence type="ECO:0000256" key="5">
    <source>
        <dbReference type="ARBA" id="ARBA00022723"/>
    </source>
</evidence>
<dbReference type="RefSeq" id="WP_149403160.1">
    <property type="nucleotide sequence ID" value="NZ_BIXY01000065.1"/>
</dbReference>
<evidence type="ECO:0000256" key="9">
    <source>
        <dbReference type="ARBA" id="ARBA00023235"/>
    </source>
</evidence>
<evidence type="ECO:0000256" key="8">
    <source>
        <dbReference type="ARBA" id="ARBA00023229"/>
    </source>
</evidence>
<evidence type="ECO:0000256" key="7">
    <source>
        <dbReference type="ARBA" id="ARBA00022857"/>
    </source>
</evidence>
<evidence type="ECO:0000256" key="6">
    <source>
        <dbReference type="ARBA" id="ARBA00022842"/>
    </source>
</evidence>
<dbReference type="PANTHER" id="PTHR43665:SF1">
    <property type="entry name" value="ISOPENTENYL-DIPHOSPHATE DELTA-ISOMERASE"/>
    <property type="match status" value="1"/>
</dbReference>
<dbReference type="InterPro" id="IPR011179">
    <property type="entry name" value="IPdP_isomerase"/>
</dbReference>
<organism evidence="13 14">
    <name type="scientific">Dictyobacter arantiisoli</name>
    <dbReference type="NCBI Taxonomy" id="2014874"/>
    <lineage>
        <taxon>Bacteria</taxon>
        <taxon>Bacillati</taxon>
        <taxon>Chloroflexota</taxon>
        <taxon>Ktedonobacteria</taxon>
        <taxon>Ktedonobacterales</taxon>
        <taxon>Dictyobacteraceae</taxon>
        <taxon>Dictyobacter</taxon>
    </lineage>
</organism>
<sequence>MADEVTQRKIEHVNIALANDVSAPQRANWNDIQFVHQALPEVDPGNIDLSTSFLGQALRYPIFMSSLTGGHPAVTMINKNLARAAEHYGLALGVGSQRAAILDPRLAASYSITREQAPHAFLIANIGAPQLITQDKHAPFTLEQVQRAIHMIEANALAVHMNSLQEAAQPEGDRNAYGEVAALRLLTQQIGLPVIAKETGAGVSREQALLLRSCGISAIDVGGAGGSSMSALEAARSQTRGDERTMNIGLLYKDWGIATPIAIVEARTARLPLISTGGIRSGLDAARALALGATMVGIGFPFLQAASESYEKVCEVVESIIAQLKVAMQLSGATTLAQLRETDIVVTGASHEWLALRGFEDELKLMAQRHWRRMQAQTLSNTEVSTDV</sequence>
<evidence type="ECO:0000313" key="14">
    <source>
        <dbReference type="Proteomes" id="UP000322530"/>
    </source>
</evidence>
<evidence type="ECO:0000313" key="13">
    <source>
        <dbReference type="EMBL" id="GCF10268.1"/>
    </source>
</evidence>
<comment type="subunit">
    <text evidence="10 11">Homooctamer. Dimer of tetramers.</text>
</comment>
<keyword evidence="9 11" id="KW-0413">Isomerase</keyword>
<dbReference type="GO" id="GO:0004452">
    <property type="term" value="F:isopentenyl-diphosphate delta-isomerase activity"/>
    <property type="evidence" value="ECO:0007669"/>
    <property type="project" value="UniProtKB-UniRule"/>
</dbReference>
<comment type="similarity">
    <text evidence="11">Belongs to the IPP isomerase type 2 family.</text>
</comment>
<dbReference type="HAMAP" id="MF_00354">
    <property type="entry name" value="Idi_2"/>
    <property type="match status" value="1"/>
</dbReference>
<keyword evidence="6 11" id="KW-0460">Magnesium</keyword>
<keyword evidence="4 11" id="KW-0288">FMN</keyword>
<dbReference type="PANTHER" id="PTHR43665">
    <property type="entry name" value="ISOPENTENYL-DIPHOSPHATE DELTA-ISOMERASE"/>
    <property type="match status" value="1"/>
</dbReference>
<keyword evidence="14" id="KW-1185">Reference proteome</keyword>
<comment type="caution">
    <text evidence="13">The sequence shown here is derived from an EMBL/GenBank/DDBJ whole genome shotgun (WGS) entry which is preliminary data.</text>
</comment>
<dbReference type="CDD" id="cd02811">
    <property type="entry name" value="IDI-2_FMN"/>
    <property type="match status" value="1"/>
</dbReference>
<feature type="binding site" evidence="11">
    <location>
        <begin position="278"/>
        <end position="280"/>
    </location>
    <ligand>
        <name>FMN</name>
        <dbReference type="ChEBI" id="CHEBI:58210"/>
    </ligand>
</feature>
<keyword evidence="2 11" id="KW-0963">Cytoplasm</keyword>
<evidence type="ECO:0000256" key="4">
    <source>
        <dbReference type="ARBA" id="ARBA00022643"/>
    </source>
</evidence>
<dbReference type="GO" id="GO:0008299">
    <property type="term" value="P:isoprenoid biosynthetic process"/>
    <property type="evidence" value="ECO:0007669"/>
    <property type="project" value="UniProtKB-UniRule"/>
</dbReference>
<keyword evidence="3 11" id="KW-0285">Flavoprotein</keyword>
<accession>A0A5A5TG82</accession>
<comment type="subcellular location">
    <subcellularLocation>
        <location evidence="11">Cytoplasm</location>
    </subcellularLocation>
</comment>
<gene>
    <name evidence="11" type="primary">fni</name>
    <name evidence="13" type="ORF">KDI_38320</name>
</gene>
<dbReference type="Proteomes" id="UP000322530">
    <property type="component" value="Unassembled WGS sequence"/>
</dbReference>
<dbReference type="NCBIfam" id="TIGR02151">
    <property type="entry name" value="IPP_isom_2"/>
    <property type="match status" value="1"/>
</dbReference>
<feature type="binding site" evidence="11">
    <location>
        <position position="197"/>
    </location>
    <ligand>
        <name>FMN</name>
        <dbReference type="ChEBI" id="CHEBI:58210"/>
    </ligand>
</feature>
<evidence type="ECO:0000256" key="11">
    <source>
        <dbReference type="HAMAP-Rule" id="MF_00354"/>
    </source>
</evidence>
<reference evidence="13 14" key="1">
    <citation type="submission" date="2019-01" db="EMBL/GenBank/DDBJ databases">
        <title>Draft genome sequence of Dictyobacter sp. Uno17.</title>
        <authorList>
            <person name="Wang C.M."/>
            <person name="Zheng Y."/>
            <person name="Sakai Y."/>
            <person name="Abe K."/>
            <person name="Yokota A."/>
            <person name="Yabe S."/>
        </authorList>
    </citation>
    <scope>NUCLEOTIDE SEQUENCE [LARGE SCALE GENOMIC DNA]</scope>
    <source>
        <strain evidence="13 14">Uno17</strain>
    </source>
</reference>
<dbReference type="SMART" id="SM01240">
    <property type="entry name" value="IMPDH"/>
    <property type="match status" value="1"/>
</dbReference>
<feature type="binding site" evidence="11">
    <location>
        <position position="125"/>
    </location>
    <ligand>
        <name>FMN</name>
        <dbReference type="ChEBI" id="CHEBI:58210"/>
    </ligand>
</feature>
<evidence type="ECO:0000256" key="1">
    <source>
        <dbReference type="ARBA" id="ARBA00001917"/>
    </source>
</evidence>
<feature type="binding site" evidence="11">
    <location>
        <position position="65"/>
    </location>
    <ligand>
        <name>FMN</name>
        <dbReference type="ChEBI" id="CHEBI:58210"/>
    </ligand>
</feature>
<feature type="binding site" evidence="11">
    <location>
        <position position="96"/>
    </location>
    <ligand>
        <name>FMN</name>
        <dbReference type="ChEBI" id="CHEBI:58210"/>
    </ligand>
</feature>
<dbReference type="GO" id="GO:0010181">
    <property type="term" value="F:FMN binding"/>
    <property type="evidence" value="ECO:0007669"/>
    <property type="project" value="UniProtKB-UniRule"/>
</dbReference>
<proteinExistence type="inferred from homology"/>
<feature type="binding site" evidence="11">
    <location>
        <position position="166"/>
    </location>
    <ligand>
        <name>Mg(2+)</name>
        <dbReference type="ChEBI" id="CHEBI:18420"/>
    </ligand>
</feature>
<dbReference type="Gene3D" id="3.20.20.70">
    <property type="entry name" value="Aldolase class I"/>
    <property type="match status" value="1"/>
</dbReference>
<feature type="domain" description="FMN-dependent dehydrogenase" evidence="12">
    <location>
        <begin position="177"/>
        <end position="343"/>
    </location>
</feature>
<feature type="binding site" evidence="11">
    <location>
        <begin position="66"/>
        <end position="68"/>
    </location>
    <ligand>
        <name>FMN</name>
        <dbReference type="ChEBI" id="CHEBI:58210"/>
    </ligand>
</feature>
<dbReference type="GO" id="GO:0005737">
    <property type="term" value="C:cytoplasm"/>
    <property type="evidence" value="ECO:0007669"/>
    <property type="project" value="UniProtKB-SubCell"/>
</dbReference>
<dbReference type="InterPro" id="IPR000262">
    <property type="entry name" value="FMN-dep_DH"/>
</dbReference>
<evidence type="ECO:0000256" key="10">
    <source>
        <dbReference type="ARBA" id="ARBA00025810"/>
    </source>
</evidence>
<dbReference type="EMBL" id="BIXY01000065">
    <property type="protein sequence ID" value="GCF10268.1"/>
    <property type="molecule type" value="Genomic_DNA"/>
</dbReference>
<keyword evidence="7 11" id="KW-0521">NADP</keyword>
<dbReference type="GO" id="GO:0000287">
    <property type="term" value="F:magnesium ion binding"/>
    <property type="evidence" value="ECO:0007669"/>
    <property type="project" value="UniProtKB-UniRule"/>
</dbReference>
<comment type="function">
    <text evidence="11">Involved in the biosynthesis of isoprenoids. Catalyzes the 1,3-allylic rearrangement of the homoallylic substrate isopentenyl (IPP) to its allylic isomer, dimethylallyl diphosphate (DMAPP).</text>
</comment>
<feature type="domain" description="FMN-dependent dehydrogenase" evidence="12">
    <location>
        <begin position="25"/>
        <end position="97"/>
    </location>
</feature>
<feature type="binding site" evidence="11">
    <location>
        <begin position="96"/>
        <end position="98"/>
    </location>
    <ligand>
        <name>substrate</name>
    </ligand>
</feature>
<evidence type="ECO:0000256" key="2">
    <source>
        <dbReference type="ARBA" id="ARBA00022490"/>
    </source>
</evidence>
<keyword evidence="8 11" id="KW-0414">Isoprene biosynthesis</keyword>
<dbReference type="EC" id="5.3.3.2" evidence="11"/>
<dbReference type="GO" id="GO:0070402">
    <property type="term" value="F:NADPH binding"/>
    <property type="evidence" value="ECO:0007669"/>
    <property type="project" value="UniProtKB-UniRule"/>
</dbReference>
<dbReference type="InterPro" id="IPR013785">
    <property type="entry name" value="Aldolase_TIM"/>
</dbReference>
<dbReference type="Pfam" id="PF01070">
    <property type="entry name" value="FMN_dh"/>
    <property type="match status" value="2"/>
</dbReference>
<dbReference type="PIRSF" id="PIRSF003314">
    <property type="entry name" value="IPP_isomerase"/>
    <property type="match status" value="1"/>
</dbReference>
<evidence type="ECO:0000256" key="3">
    <source>
        <dbReference type="ARBA" id="ARBA00022630"/>
    </source>
</evidence>
<dbReference type="SUPFAM" id="SSF51395">
    <property type="entry name" value="FMN-linked oxidoreductases"/>
    <property type="match status" value="1"/>
</dbReference>
<comment type="cofactor">
    <cofactor evidence="1 11">
        <name>FMN</name>
        <dbReference type="ChEBI" id="CHEBI:58210"/>
    </cofactor>
</comment>